<evidence type="ECO:0000256" key="2">
    <source>
        <dbReference type="ARBA" id="ARBA00023054"/>
    </source>
</evidence>
<evidence type="ECO:0000256" key="1">
    <source>
        <dbReference type="ARBA" id="ARBA00004196"/>
    </source>
</evidence>
<keyword evidence="5" id="KW-1185">Reference proteome</keyword>
<dbReference type="EMBL" id="JRLX01000028">
    <property type="protein sequence ID" value="KGO85047.1"/>
    <property type="molecule type" value="Genomic_DNA"/>
</dbReference>
<dbReference type="Gene3D" id="2.40.420.20">
    <property type="match status" value="1"/>
</dbReference>
<dbReference type="PANTHER" id="PTHR32347">
    <property type="entry name" value="EFFLUX SYSTEM COMPONENT YKNX-RELATED"/>
    <property type="match status" value="1"/>
</dbReference>
<accession>A0A0A2LXE0</accession>
<proteinExistence type="predicted"/>
<keyword evidence="3" id="KW-0812">Transmembrane</keyword>
<name>A0A0A2LXE0_9FLAO</name>
<dbReference type="GO" id="GO:0030313">
    <property type="term" value="C:cell envelope"/>
    <property type="evidence" value="ECO:0007669"/>
    <property type="project" value="UniProtKB-SubCell"/>
</dbReference>
<dbReference type="AlphaFoldDB" id="A0A0A2LXE0"/>
<dbReference type="PANTHER" id="PTHR32347:SF23">
    <property type="entry name" value="BLL5650 PROTEIN"/>
    <property type="match status" value="1"/>
</dbReference>
<feature type="transmembrane region" description="Helical" evidence="3">
    <location>
        <begin position="31"/>
        <end position="50"/>
    </location>
</feature>
<dbReference type="eggNOG" id="COG0845">
    <property type="taxonomic scope" value="Bacteria"/>
</dbReference>
<evidence type="ECO:0000313" key="5">
    <source>
        <dbReference type="Proteomes" id="UP000030152"/>
    </source>
</evidence>
<evidence type="ECO:0000313" key="4">
    <source>
        <dbReference type="EMBL" id="KGO85047.1"/>
    </source>
</evidence>
<evidence type="ECO:0000256" key="3">
    <source>
        <dbReference type="SAM" id="Phobius"/>
    </source>
</evidence>
<protein>
    <submittedName>
        <fullName evidence="4">RND transporter</fullName>
    </submittedName>
</protein>
<keyword evidence="3" id="KW-0472">Membrane</keyword>
<comment type="subcellular location">
    <subcellularLocation>
        <location evidence="1">Cell envelope</location>
    </subcellularLocation>
</comment>
<dbReference type="STRING" id="1121895.GCA_000378485_00926"/>
<dbReference type="Proteomes" id="UP000030152">
    <property type="component" value="Unassembled WGS sequence"/>
</dbReference>
<dbReference type="InterPro" id="IPR050465">
    <property type="entry name" value="UPF0194_transport"/>
</dbReference>
<keyword evidence="3" id="KW-1133">Transmembrane helix</keyword>
<sequence>MLKVWHKIVNIPIKQILMDTIVTRKNRKNKYLLLAVPVFLLAGYFVYSAVTKKRSLAVKKSEVIIKTVEKNYFEDFIILQAKVEPLNSMLLNVIEGGSIQEIFVGNGDFVKKGQPLARLYNPNTELGYVTQETSIIEQINNLNKAKLDLRNQELNMQKDLVAIDHDYQDAKNLYDLNEKLFKEEILSKNEWSKTQENFRFQKERKNIIQQSIKKEKQANLIQISQISQSQAIMYKSLDILRTNKKNFLVTAPLTGRLTSFEPVLGKNYASGESIGKIDVMQGYKLVAEVDEFYLQRVTAGQKGQVDYKGENVAVAVSKVIPEIKSGRFLVELIFKADKELALQQGLSFGVRLILSEKAKTLVLSKGRFNEETAGRWIFVVKGNTAERRDIKLGRENPLYYEVLGGLKEGEQVVTSGYADYKEIQILNFND</sequence>
<keyword evidence="2" id="KW-0175">Coiled coil</keyword>
<reference evidence="4 5" key="1">
    <citation type="submission" date="2013-09" db="EMBL/GenBank/DDBJ databases">
        <authorList>
            <person name="Zeng Z."/>
            <person name="Chen C."/>
        </authorList>
    </citation>
    <scope>NUCLEOTIDE SEQUENCE [LARGE SCALE GENOMIC DNA]</scope>
    <source>
        <strain evidence="4 5">WB 3.3-2</strain>
    </source>
</reference>
<gene>
    <name evidence="4" type="ORF">Q765_18060</name>
</gene>
<comment type="caution">
    <text evidence="4">The sequence shown here is derived from an EMBL/GenBank/DDBJ whole genome shotgun (WGS) entry which is preliminary data.</text>
</comment>
<dbReference type="Gene3D" id="2.40.50.100">
    <property type="match status" value="1"/>
</dbReference>
<organism evidence="4 5">
    <name type="scientific">Flavobacterium rivuli WB 3.3-2 = DSM 21788</name>
    <dbReference type="NCBI Taxonomy" id="1121895"/>
    <lineage>
        <taxon>Bacteria</taxon>
        <taxon>Pseudomonadati</taxon>
        <taxon>Bacteroidota</taxon>
        <taxon>Flavobacteriia</taxon>
        <taxon>Flavobacteriales</taxon>
        <taxon>Flavobacteriaceae</taxon>
        <taxon>Flavobacterium</taxon>
    </lineage>
</organism>